<dbReference type="EMBL" id="CCRH01000034">
    <property type="protein sequence ID" value="CDZ41523.1"/>
    <property type="molecule type" value="Genomic_DNA"/>
</dbReference>
<dbReference type="Proteomes" id="UP000046176">
    <property type="component" value="Unassembled WGS sequence"/>
</dbReference>
<evidence type="ECO:0000313" key="5">
    <source>
        <dbReference type="Proteomes" id="UP000046176"/>
    </source>
</evidence>
<accession>A0A0T7G2R1</accession>
<evidence type="ECO:0000313" key="4">
    <source>
        <dbReference type="Proteomes" id="UP000039660"/>
    </source>
</evidence>
<dbReference type="InterPro" id="IPR027417">
    <property type="entry name" value="P-loop_NTPase"/>
</dbReference>
<sequence length="197" mass="21432">MCQAVSPPNKMETASDRIRPQGQEIGERVRARGDAFGYITCVHKTLRSFSLGEVVEILGGVGTYLRQLSIGGLGPTPELGTAGRHSYALRQVNEPRAYLASARPKDASRFYPRGREGEKLQIILVAAGTARATTTFYLAQGRALQGFRVLVVDLDPQGSLSEMFVLSRAVTTQNASMHPAKLDWRDADARESGCPLI</sequence>
<gene>
    <name evidence="2" type="ORF">NGAL_HAMBI1145_59390</name>
    <name evidence="3" type="ORF">NGAL_HAMBI1189_57090</name>
</gene>
<dbReference type="Gene3D" id="3.40.50.300">
    <property type="entry name" value="P-loop containing nucleotide triphosphate hydrolases"/>
    <property type="match status" value="1"/>
</dbReference>
<reference evidence="4 5" key="1">
    <citation type="submission" date="2014-08" db="EMBL/GenBank/DDBJ databases">
        <authorList>
            <person name="Chen Y.-H."/>
        </authorList>
    </citation>
    <scope>NUCLEOTIDE SEQUENCE [LARGE SCALE GENOMIC DNA]</scope>
</reference>
<protein>
    <submittedName>
        <fullName evidence="2">Uncharacterized protein</fullName>
    </submittedName>
</protein>
<dbReference type="Proteomes" id="UP000039660">
    <property type="component" value="Unassembled WGS sequence"/>
</dbReference>
<evidence type="ECO:0000313" key="2">
    <source>
        <dbReference type="EMBL" id="CDZ41523.1"/>
    </source>
</evidence>
<dbReference type="AlphaFoldDB" id="A0A0T7G2R1"/>
<organism evidence="2 5">
    <name type="scientific">Neorhizobium galegae bv. officinalis</name>
    <dbReference type="NCBI Taxonomy" id="323656"/>
    <lineage>
        <taxon>Bacteria</taxon>
        <taxon>Pseudomonadati</taxon>
        <taxon>Pseudomonadota</taxon>
        <taxon>Alphaproteobacteria</taxon>
        <taxon>Hyphomicrobiales</taxon>
        <taxon>Rhizobiaceae</taxon>
        <taxon>Rhizobium/Agrobacterium group</taxon>
        <taxon>Neorhizobium</taxon>
    </lineage>
</organism>
<feature type="compositionally biased region" description="Basic and acidic residues" evidence="1">
    <location>
        <begin position="13"/>
        <end position="24"/>
    </location>
</feature>
<dbReference type="EMBL" id="CCRK01000028">
    <property type="protein sequence ID" value="CDZ54833.1"/>
    <property type="molecule type" value="Genomic_DNA"/>
</dbReference>
<evidence type="ECO:0000313" key="3">
    <source>
        <dbReference type="EMBL" id="CDZ54833.1"/>
    </source>
</evidence>
<proteinExistence type="predicted"/>
<name>A0A0T7G2R1_NEOGA</name>
<evidence type="ECO:0000256" key="1">
    <source>
        <dbReference type="SAM" id="MobiDB-lite"/>
    </source>
</evidence>
<dbReference type="SUPFAM" id="SSF52540">
    <property type="entry name" value="P-loop containing nucleoside triphosphate hydrolases"/>
    <property type="match status" value="1"/>
</dbReference>
<feature type="region of interest" description="Disordered" evidence="1">
    <location>
        <begin position="1"/>
        <end position="24"/>
    </location>
</feature>